<name>A0AAV5GIJ7_9BASI</name>
<organism evidence="2 3">
    <name type="scientific">Rhodotorula paludigena</name>
    <dbReference type="NCBI Taxonomy" id="86838"/>
    <lineage>
        <taxon>Eukaryota</taxon>
        <taxon>Fungi</taxon>
        <taxon>Dikarya</taxon>
        <taxon>Basidiomycota</taxon>
        <taxon>Pucciniomycotina</taxon>
        <taxon>Microbotryomycetes</taxon>
        <taxon>Sporidiobolales</taxon>
        <taxon>Sporidiobolaceae</taxon>
        <taxon>Rhodotorula</taxon>
    </lineage>
</organism>
<feature type="compositionally biased region" description="Basic residues" evidence="1">
    <location>
        <begin position="55"/>
        <end position="75"/>
    </location>
</feature>
<protein>
    <recommendedName>
        <fullName evidence="4">DUF2461 domain-containing protein</fullName>
    </recommendedName>
</protein>
<dbReference type="NCBIfam" id="TIGR02453">
    <property type="entry name" value="TIGR02453 family protein"/>
    <property type="match status" value="1"/>
</dbReference>
<feature type="compositionally biased region" description="Basic and acidic residues" evidence="1">
    <location>
        <begin position="1"/>
        <end position="20"/>
    </location>
</feature>
<dbReference type="InterPro" id="IPR012808">
    <property type="entry name" value="CHP02453"/>
</dbReference>
<evidence type="ECO:0000313" key="3">
    <source>
        <dbReference type="Proteomes" id="UP001342314"/>
    </source>
</evidence>
<evidence type="ECO:0008006" key="4">
    <source>
        <dbReference type="Google" id="ProtNLM"/>
    </source>
</evidence>
<sequence>MAAKEGKATKARKASDDASPRKRARKVATPSSDDDAGSSGVEDTDSGDSAPTQKGKGKSRAKPAKKVKGKAKKGKKSDSEDDFIDDGDEDEEDGDDSGDDVKTRVVGSAKKVPAPKSKADVPIILPETLDFLKRLSKHNDRDWFQLHDNEYRHALLNFTTFVQHWVPLASEADWQLPHLPAKDLMHRIYRDVRFSKDKTPYKTYFCASHSRTGRKGPFALYYVHIQPGGKSMLGCGCWQPPASSLKLFRDAILRDPKPLRKVLAAKDFVELFGSDKPRMDNKRSSIFGGSDQLKNAPKLEGVDKTHKDIDLLKCRSFAVETYFPDDVVTSDGFLQKLKHAIEVASPFTQLLNEIISPSPASDNDEDEDDGEEDGEDGEDTEGDGSGEGDEDEEED</sequence>
<evidence type="ECO:0000256" key="1">
    <source>
        <dbReference type="SAM" id="MobiDB-lite"/>
    </source>
</evidence>
<accession>A0AAV5GIJ7</accession>
<reference evidence="2 3" key="1">
    <citation type="submission" date="2021-12" db="EMBL/GenBank/DDBJ databases">
        <title>High titer production of polyol ester of fatty acids by Rhodotorula paludigena BS15 towards product separation-free biomass refinery.</title>
        <authorList>
            <person name="Mano J."/>
            <person name="Ono H."/>
            <person name="Tanaka T."/>
            <person name="Naito K."/>
            <person name="Sushida H."/>
            <person name="Ike M."/>
            <person name="Tokuyasu K."/>
            <person name="Kitaoka M."/>
        </authorList>
    </citation>
    <scope>NUCLEOTIDE SEQUENCE [LARGE SCALE GENOMIC DNA]</scope>
    <source>
        <strain evidence="2 3">BS15</strain>
    </source>
</reference>
<proteinExistence type="predicted"/>
<feature type="compositionally biased region" description="Acidic residues" evidence="1">
    <location>
        <begin position="32"/>
        <end position="46"/>
    </location>
</feature>
<feature type="compositionally biased region" description="Acidic residues" evidence="1">
    <location>
        <begin position="362"/>
        <end position="395"/>
    </location>
</feature>
<dbReference type="Pfam" id="PF09365">
    <property type="entry name" value="DUF2461"/>
    <property type="match status" value="1"/>
</dbReference>
<evidence type="ECO:0000313" key="2">
    <source>
        <dbReference type="EMBL" id="GJN89157.1"/>
    </source>
</evidence>
<dbReference type="Proteomes" id="UP001342314">
    <property type="component" value="Unassembled WGS sequence"/>
</dbReference>
<dbReference type="AlphaFoldDB" id="A0AAV5GIJ7"/>
<feature type="compositionally biased region" description="Acidic residues" evidence="1">
    <location>
        <begin position="79"/>
        <end position="98"/>
    </location>
</feature>
<feature type="region of interest" description="Disordered" evidence="1">
    <location>
        <begin position="354"/>
        <end position="395"/>
    </location>
</feature>
<dbReference type="EMBL" id="BQKY01000004">
    <property type="protein sequence ID" value="GJN89157.1"/>
    <property type="molecule type" value="Genomic_DNA"/>
</dbReference>
<dbReference type="PANTHER" id="PTHR36452">
    <property type="entry name" value="CHROMOSOME 12, WHOLE GENOME SHOTGUN SEQUENCE"/>
    <property type="match status" value="1"/>
</dbReference>
<gene>
    <name evidence="2" type="ORF">Rhopal_002131-T1</name>
</gene>
<comment type="caution">
    <text evidence="2">The sequence shown here is derived from an EMBL/GenBank/DDBJ whole genome shotgun (WGS) entry which is preliminary data.</text>
</comment>
<dbReference type="PANTHER" id="PTHR36452:SF1">
    <property type="entry name" value="DUF2461 DOMAIN-CONTAINING PROTEIN"/>
    <property type="match status" value="1"/>
</dbReference>
<feature type="region of interest" description="Disordered" evidence="1">
    <location>
        <begin position="1"/>
        <end position="113"/>
    </location>
</feature>
<keyword evidence="3" id="KW-1185">Reference proteome</keyword>